<name>A0A427XI48_9TREE</name>
<feature type="transmembrane region" description="Helical" evidence="2">
    <location>
        <begin position="189"/>
        <end position="210"/>
    </location>
</feature>
<feature type="transmembrane region" description="Helical" evidence="2">
    <location>
        <begin position="162"/>
        <end position="183"/>
    </location>
</feature>
<sequence>MAAKYTAVPTDDLSSAEAGGAMPSSSDFTNGFGEDLRLDEGGVDKEETLLRGVYLLVTLRVAASAVALYLIAPLQLSHWYIPAAVLAYAAAVYVLYKHRDDGLVKVVPLYAVYTACESGVLAIVVCSTAASFIHVVESSLVVMTGAFLGLVISTYKCFMDGFIWRVICTSSGAAVAFVVATFTAPLGGAVALLVVLLVALITVAVVLTDAPTLIKHLEANEVVLGSLILGSTTMCLGMLGRK</sequence>
<evidence type="ECO:0000313" key="3">
    <source>
        <dbReference type="EMBL" id="RSH78417.1"/>
    </source>
</evidence>
<reference evidence="3 4" key="1">
    <citation type="submission" date="2018-11" db="EMBL/GenBank/DDBJ databases">
        <title>Genome sequence of Apiotrichum porosum DSM 27194.</title>
        <authorList>
            <person name="Aliyu H."/>
            <person name="Gorte O."/>
            <person name="Ochsenreither K."/>
        </authorList>
    </citation>
    <scope>NUCLEOTIDE SEQUENCE [LARGE SCALE GENOMIC DNA]</scope>
    <source>
        <strain evidence="3 4">DSM 27194</strain>
    </source>
</reference>
<evidence type="ECO:0000313" key="4">
    <source>
        <dbReference type="Proteomes" id="UP000279236"/>
    </source>
</evidence>
<accession>A0A427XI48</accession>
<dbReference type="GeneID" id="39586685"/>
<feature type="transmembrane region" description="Helical" evidence="2">
    <location>
        <begin position="108"/>
        <end position="133"/>
    </location>
</feature>
<keyword evidence="2" id="KW-1133">Transmembrane helix</keyword>
<dbReference type="EMBL" id="RSCE01000012">
    <property type="protein sequence ID" value="RSH78417.1"/>
    <property type="molecule type" value="Genomic_DNA"/>
</dbReference>
<feature type="transmembrane region" description="Helical" evidence="2">
    <location>
        <begin position="53"/>
        <end position="72"/>
    </location>
</feature>
<comment type="caution">
    <text evidence="3">The sequence shown here is derived from an EMBL/GenBank/DDBJ whole genome shotgun (WGS) entry which is preliminary data.</text>
</comment>
<feature type="region of interest" description="Disordered" evidence="1">
    <location>
        <begin position="1"/>
        <end position="27"/>
    </location>
</feature>
<dbReference type="RefSeq" id="XP_028473564.1">
    <property type="nucleotide sequence ID" value="XM_028617886.1"/>
</dbReference>
<feature type="transmembrane region" description="Helical" evidence="2">
    <location>
        <begin position="139"/>
        <end position="155"/>
    </location>
</feature>
<organism evidence="3 4">
    <name type="scientific">Apiotrichum porosum</name>
    <dbReference type="NCBI Taxonomy" id="105984"/>
    <lineage>
        <taxon>Eukaryota</taxon>
        <taxon>Fungi</taxon>
        <taxon>Dikarya</taxon>
        <taxon>Basidiomycota</taxon>
        <taxon>Agaricomycotina</taxon>
        <taxon>Tremellomycetes</taxon>
        <taxon>Trichosporonales</taxon>
        <taxon>Trichosporonaceae</taxon>
        <taxon>Apiotrichum</taxon>
    </lineage>
</organism>
<keyword evidence="2" id="KW-0472">Membrane</keyword>
<feature type="transmembrane region" description="Helical" evidence="2">
    <location>
        <begin position="78"/>
        <end position="96"/>
    </location>
</feature>
<evidence type="ECO:0000256" key="1">
    <source>
        <dbReference type="SAM" id="MobiDB-lite"/>
    </source>
</evidence>
<proteinExistence type="predicted"/>
<keyword evidence="2" id="KW-0812">Transmembrane</keyword>
<dbReference type="Proteomes" id="UP000279236">
    <property type="component" value="Unassembled WGS sequence"/>
</dbReference>
<keyword evidence="4" id="KW-1185">Reference proteome</keyword>
<protein>
    <submittedName>
        <fullName evidence="3">Uncharacterized protein</fullName>
    </submittedName>
</protein>
<dbReference type="AlphaFoldDB" id="A0A427XI48"/>
<gene>
    <name evidence="3" type="ORF">EHS24_002142</name>
</gene>
<evidence type="ECO:0000256" key="2">
    <source>
        <dbReference type="SAM" id="Phobius"/>
    </source>
</evidence>